<organism evidence="1 2">
    <name type="scientific">Singulisphaera acidiphila (strain ATCC BAA-1392 / DSM 18658 / VKM B-2454 / MOB10)</name>
    <dbReference type="NCBI Taxonomy" id="886293"/>
    <lineage>
        <taxon>Bacteria</taxon>
        <taxon>Pseudomonadati</taxon>
        <taxon>Planctomycetota</taxon>
        <taxon>Planctomycetia</taxon>
        <taxon>Isosphaerales</taxon>
        <taxon>Isosphaeraceae</taxon>
        <taxon>Singulisphaera</taxon>
    </lineage>
</organism>
<proteinExistence type="predicted"/>
<dbReference type="EMBL" id="CP003364">
    <property type="protein sequence ID" value="AGA28573.1"/>
    <property type="molecule type" value="Genomic_DNA"/>
</dbReference>
<protein>
    <submittedName>
        <fullName evidence="1">Uncharacterized protein</fullName>
    </submittedName>
</protein>
<reference evidence="1 2" key="1">
    <citation type="submission" date="2012-02" db="EMBL/GenBank/DDBJ databases">
        <title>Complete sequence of chromosome of Singulisphaera acidiphila DSM 18658.</title>
        <authorList>
            <consortium name="US DOE Joint Genome Institute (JGI-PGF)"/>
            <person name="Lucas S."/>
            <person name="Copeland A."/>
            <person name="Lapidus A."/>
            <person name="Glavina del Rio T."/>
            <person name="Dalin E."/>
            <person name="Tice H."/>
            <person name="Bruce D."/>
            <person name="Goodwin L."/>
            <person name="Pitluck S."/>
            <person name="Peters L."/>
            <person name="Ovchinnikova G."/>
            <person name="Chertkov O."/>
            <person name="Kyrpides N."/>
            <person name="Mavromatis K."/>
            <person name="Ivanova N."/>
            <person name="Brettin T."/>
            <person name="Detter J.C."/>
            <person name="Han C."/>
            <person name="Larimer F."/>
            <person name="Land M."/>
            <person name="Hauser L."/>
            <person name="Markowitz V."/>
            <person name="Cheng J.-F."/>
            <person name="Hugenholtz P."/>
            <person name="Woyke T."/>
            <person name="Wu D."/>
            <person name="Tindall B."/>
            <person name="Pomrenke H."/>
            <person name="Brambilla E."/>
            <person name="Klenk H.-P."/>
            <person name="Eisen J.A."/>
        </authorList>
    </citation>
    <scope>NUCLEOTIDE SEQUENCE [LARGE SCALE GENOMIC DNA]</scope>
    <source>
        <strain evidence="2">ATCC BAA-1392 / DSM 18658 / VKM B-2454 / MOB10</strain>
    </source>
</reference>
<sequence length="217" mass="24877">MSVVGSPAEWDDFFSTNFIPQIIDLVLTSWQAMPAPASDQLEDRITVALYCSLSRNQSLCTLPFLIRVQDVEIDLELERETGRKDIAFFPALQADIYFCLECKRLNVVKEGETRAYSSEYVSQGMTRFVSRQYSPFVQHGGMLGYVLDGDVDRAKQNIEANIHARHLELGMDPPGNIERSSVRPENEHIWETHHHRALETPVFRIHHMLVTRTMLTV</sequence>
<keyword evidence="2" id="KW-1185">Reference proteome</keyword>
<dbReference type="KEGG" id="saci:Sinac_4379"/>
<dbReference type="STRING" id="886293.Sinac_4379"/>
<name>L0DID2_SINAD</name>
<evidence type="ECO:0000313" key="2">
    <source>
        <dbReference type="Proteomes" id="UP000010798"/>
    </source>
</evidence>
<dbReference type="RefSeq" id="WP_015247692.1">
    <property type="nucleotide sequence ID" value="NC_019892.1"/>
</dbReference>
<dbReference type="HOGENOM" id="CLU_1271573_0_0_0"/>
<dbReference type="AlphaFoldDB" id="L0DID2"/>
<dbReference type="Proteomes" id="UP000010798">
    <property type="component" value="Chromosome"/>
</dbReference>
<accession>L0DID2</accession>
<dbReference type="eggNOG" id="ENOG50336IJ">
    <property type="taxonomic scope" value="Bacteria"/>
</dbReference>
<evidence type="ECO:0000313" key="1">
    <source>
        <dbReference type="EMBL" id="AGA28573.1"/>
    </source>
</evidence>
<dbReference type="OrthoDB" id="277593at2"/>
<gene>
    <name evidence="1" type="ordered locus">Sinac_4379</name>
</gene>